<protein>
    <submittedName>
        <fullName evidence="1">Putative toxin-antitoxin system, toxin component</fullName>
    </submittedName>
</protein>
<dbReference type="EMBL" id="LSCV01000005">
    <property type="protein sequence ID" value="KXB42244.1"/>
    <property type="molecule type" value="Genomic_DNA"/>
</dbReference>
<dbReference type="AlphaFoldDB" id="A0A133YGC5"/>
<accession>A0A133YGC5</accession>
<organism evidence="1 2">
    <name type="scientific">Amygdalobacter nucleatus</name>
    <dbReference type="NCBI Taxonomy" id="3029274"/>
    <lineage>
        <taxon>Bacteria</taxon>
        <taxon>Bacillati</taxon>
        <taxon>Bacillota</taxon>
        <taxon>Clostridia</taxon>
        <taxon>Eubacteriales</taxon>
        <taxon>Oscillospiraceae</taxon>
        <taxon>Amygdalobacter</taxon>
    </lineage>
</organism>
<dbReference type="RefSeq" id="WP_315574200.1">
    <property type="nucleotide sequence ID" value="NZ_JARFNM010000001.1"/>
</dbReference>
<evidence type="ECO:0000313" key="2">
    <source>
        <dbReference type="Proteomes" id="UP000070080"/>
    </source>
</evidence>
<sequence length="40" mass="4786">MLVFEWDENKNKLNQKKYGISFDEARTVFYDEAAIVFDNP</sequence>
<comment type="caution">
    <text evidence="1">The sequence shown here is derived from an EMBL/GenBank/DDBJ whole genome shotgun (WGS) entry which is preliminary data.</text>
</comment>
<proteinExistence type="predicted"/>
<dbReference type="Gene3D" id="3.10.450.530">
    <property type="entry name" value="Ribonuclease toxin, BrnT, of type II toxin-antitoxin system"/>
    <property type="match status" value="1"/>
</dbReference>
<dbReference type="Pfam" id="PF04365">
    <property type="entry name" value="BrnT_toxin"/>
    <property type="match status" value="1"/>
</dbReference>
<reference evidence="2" key="1">
    <citation type="submission" date="2016-01" db="EMBL/GenBank/DDBJ databases">
        <authorList>
            <person name="Mitreva M."/>
            <person name="Pepin K.H."/>
            <person name="Mihindukulasuriya K.A."/>
            <person name="Fulton R."/>
            <person name="Fronick C."/>
            <person name="O'Laughlin M."/>
            <person name="Miner T."/>
            <person name="Herter B."/>
            <person name="Rosa B.A."/>
            <person name="Cordes M."/>
            <person name="Tomlinson C."/>
            <person name="Wollam A."/>
            <person name="Palsikar V.B."/>
            <person name="Mardis E.R."/>
            <person name="Wilson R.K."/>
        </authorList>
    </citation>
    <scope>NUCLEOTIDE SEQUENCE [LARGE SCALE GENOMIC DNA]</scope>
    <source>
        <strain evidence="2">KA00274</strain>
    </source>
</reference>
<name>A0A133YGC5_9FIRM</name>
<gene>
    <name evidence="1" type="ORF">HMPREF1872_00418</name>
</gene>
<dbReference type="STRING" id="1497955.HMPREF1872_00418"/>
<dbReference type="InterPro" id="IPR038573">
    <property type="entry name" value="BrnT_sf"/>
</dbReference>
<dbReference type="InterPro" id="IPR007460">
    <property type="entry name" value="BrnT_toxin"/>
</dbReference>
<dbReference type="Proteomes" id="UP000070080">
    <property type="component" value="Unassembled WGS sequence"/>
</dbReference>
<evidence type="ECO:0000313" key="1">
    <source>
        <dbReference type="EMBL" id="KXB42244.1"/>
    </source>
</evidence>
<keyword evidence="2" id="KW-1185">Reference proteome</keyword>